<accession>A0A9X8RLL2</accession>
<dbReference type="EMBL" id="FUPS01000014">
    <property type="protein sequence ID" value="SJT00362.1"/>
    <property type="molecule type" value="Genomic_DNA"/>
</dbReference>
<sequence>MVKYNVHKALAEKKLLEDKIDRCISNFKIVGTKKGSDKNVYETKTSVEDFNVEVSSKYQQIEDLIYNYNALDKAINISNAVTNIQIGNKNYTVLEAIKRKNSIELDKSLLRQMVSNYDCMMSEVNRRNEEVQKNTDRMFEEKEKSKDGAELISFYKKQQEWSLVDPLKVREKIEKLRDEIEEFEKEVDFALSTSNALTIIDVDLK</sequence>
<proteinExistence type="predicted"/>
<keyword evidence="1" id="KW-0175">Coiled coil</keyword>
<dbReference type="Proteomes" id="UP000189137">
    <property type="component" value="Unassembled WGS sequence"/>
</dbReference>
<evidence type="ECO:0000256" key="1">
    <source>
        <dbReference type="SAM" id="Coils"/>
    </source>
</evidence>
<organism evidence="2 3">
    <name type="scientific">Clostridioides difficile</name>
    <name type="common">Peptoclostridium difficile</name>
    <dbReference type="NCBI Taxonomy" id="1496"/>
    <lineage>
        <taxon>Bacteria</taxon>
        <taxon>Bacillati</taxon>
        <taxon>Bacillota</taxon>
        <taxon>Clostridia</taxon>
        <taxon>Peptostreptococcales</taxon>
        <taxon>Peptostreptococcaceae</taxon>
        <taxon>Clostridioides</taxon>
    </lineage>
</organism>
<name>A0A9X8RLL2_CLODI</name>
<dbReference type="AlphaFoldDB" id="A0A9X8RLL2"/>
<protein>
    <submittedName>
        <fullName evidence="2">Uncharacterized protein</fullName>
    </submittedName>
</protein>
<reference evidence="2 3" key="1">
    <citation type="submission" date="2017-02" db="EMBL/GenBank/DDBJ databases">
        <authorList>
            <consortium name="Pathogen Informatics"/>
        </authorList>
    </citation>
    <scope>NUCLEOTIDE SEQUENCE [LARGE SCALE GENOMIC DNA]</scope>
    <source>
        <strain evidence="2 3">VRECD0157</strain>
    </source>
</reference>
<feature type="coiled-coil region" evidence="1">
    <location>
        <begin position="166"/>
        <end position="193"/>
    </location>
</feature>
<evidence type="ECO:0000313" key="2">
    <source>
        <dbReference type="EMBL" id="SJT00362.1"/>
    </source>
</evidence>
<dbReference type="RefSeq" id="WP_021402198.1">
    <property type="nucleotide sequence ID" value="NZ_CP149699.1"/>
</dbReference>
<comment type="caution">
    <text evidence="2">The sequence shown here is derived from an EMBL/GenBank/DDBJ whole genome shotgun (WGS) entry which is preliminary data.</text>
</comment>
<evidence type="ECO:0000313" key="3">
    <source>
        <dbReference type="Proteomes" id="UP000189137"/>
    </source>
</evidence>
<gene>
    <name evidence="2" type="ORF">SAMEA3375112_03400</name>
</gene>